<evidence type="ECO:0000256" key="1">
    <source>
        <dbReference type="ARBA" id="ARBA00006484"/>
    </source>
</evidence>
<dbReference type="RefSeq" id="WP_324667917.1">
    <property type="nucleotide sequence ID" value="NZ_CP141614.1"/>
</dbReference>
<evidence type="ECO:0000313" key="5">
    <source>
        <dbReference type="Proteomes" id="UP001333102"/>
    </source>
</evidence>
<keyword evidence="5" id="KW-1185">Reference proteome</keyword>
<dbReference type="PRINTS" id="PR00081">
    <property type="entry name" value="GDHRDH"/>
</dbReference>
<organism evidence="4 5">
    <name type="scientific">Geochorda subterranea</name>
    <dbReference type="NCBI Taxonomy" id="3109564"/>
    <lineage>
        <taxon>Bacteria</taxon>
        <taxon>Bacillati</taxon>
        <taxon>Bacillota</taxon>
        <taxon>Limnochordia</taxon>
        <taxon>Limnochordales</taxon>
        <taxon>Geochordaceae</taxon>
        <taxon>Geochorda</taxon>
    </lineage>
</organism>
<dbReference type="InterPro" id="IPR002347">
    <property type="entry name" value="SDR_fam"/>
</dbReference>
<protein>
    <submittedName>
        <fullName evidence="4">SDR family oxidoreductase</fullName>
    </submittedName>
</protein>
<feature type="region of interest" description="Disordered" evidence="2">
    <location>
        <begin position="1"/>
        <end position="21"/>
    </location>
</feature>
<dbReference type="SMART" id="SM00822">
    <property type="entry name" value="PKS_KR"/>
    <property type="match status" value="1"/>
</dbReference>
<dbReference type="Pfam" id="PF13561">
    <property type="entry name" value="adh_short_C2"/>
    <property type="match status" value="1"/>
</dbReference>
<dbReference type="PRINTS" id="PR00080">
    <property type="entry name" value="SDRFAMILY"/>
</dbReference>
<dbReference type="PANTHER" id="PTHR42760">
    <property type="entry name" value="SHORT-CHAIN DEHYDROGENASES/REDUCTASES FAMILY MEMBER"/>
    <property type="match status" value="1"/>
</dbReference>
<proteinExistence type="inferred from homology"/>
<dbReference type="NCBIfam" id="NF006070">
    <property type="entry name" value="PRK08213.1"/>
    <property type="match status" value="1"/>
</dbReference>
<dbReference type="Proteomes" id="UP001333102">
    <property type="component" value="Chromosome"/>
</dbReference>
<accession>A0ABZ1BNG6</accession>
<evidence type="ECO:0000256" key="2">
    <source>
        <dbReference type="SAM" id="MobiDB-lite"/>
    </source>
</evidence>
<evidence type="ECO:0000259" key="3">
    <source>
        <dbReference type="SMART" id="SM00822"/>
    </source>
</evidence>
<comment type="similarity">
    <text evidence="1">Belongs to the short-chain dehydrogenases/reductases (SDR) family.</text>
</comment>
<evidence type="ECO:0000313" key="4">
    <source>
        <dbReference type="EMBL" id="WRP13672.1"/>
    </source>
</evidence>
<dbReference type="SUPFAM" id="SSF51735">
    <property type="entry name" value="NAD(P)-binding Rossmann-fold domains"/>
    <property type="match status" value="1"/>
</dbReference>
<sequence length="275" mass="28471">MTRTPSAAPAPQPPHGGPTHVSSLFDLTGRVALITGGSRGLGLAIARALGQAGARLCVAARRREWLDPALEQLAGGGNEATAVACDVTDPDAVAALVRHCRDWAGRLDIAVCAAGVAWGAPSEAMPVDRFRWVLDVNVTGTYLVAREAAAVMRATGYGKIVAVSSVVARVGQPPEVLDAVGYTASKGALEALVRDLAVKWAPWGIRVNALAPGFVPTRLSGAVIARARERLEAMTPLGRVGREEDVQGAALFLASPASDYVTGQVLVVDGGLTAW</sequence>
<dbReference type="InterPro" id="IPR036291">
    <property type="entry name" value="NAD(P)-bd_dom_sf"/>
</dbReference>
<name>A0ABZ1BNG6_9FIRM</name>
<reference evidence="5" key="1">
    <citation type="submission" date="2023-12" db="EMBL/GenBank/DDBJ databases">
        <title>Novel isolates from deep terrestrial aquifers shed light on the physiology and ecology of the class Limnochordia.</title>
        <authorList>
            <person name="Karnachuk O.V."/>
            <person name="Lukina A.P."/>
            <person name="Avakyan M.R."/>
            <person name="Kadnikov V."/>
            <person name="Begmatov S."/>
            <person name="Beletsky A.V."/>
            <person name="Mardanov A.V."/>
            <person name="Ravin N.V."/>
        </authorList>
    </citation>
    <scope>NUCLEOTIDE SEQUENCE [LARGE SCALE GENOMIC DNA]</scope>
    <source>
        <strain evidence="5">LN</strain>
    </source>
</reference>
<feature type="domain" description="Ketoreductase" evidence="3">
    <location>
        <begin position="30"/>
        <end position="213"/>
    </location>
</feature>
<dbReference type="PANTHER" id="PTHR42760:SF40">
    <property type="entry name" value="3-OXOACYL-[ACYL-CARRIER-PROTEIN] REDUCTASE, CHLOROPLASTIC"/>
    <property type="match status" value="1"/>
</dbReference>
<dbReference type="EMBL" id="CP141614">
    <property type="protein sequence ID" value="WRP13672.1"/>
    <property type="molecule type" value="Genomic_DNA"/>
</dbReference>
<gene>
    <name evidence="4" type="ORF">VLY81_09470</name>
</gene>
<dbReference type="Gene3D" id="3.40.50.720">
    <property type="entry name" value="NAD(P)-binding Rossmann-like Domain"/>
    <property type="match status" value="1"/>
</dbReference>
<dbReference type="InterPro" id="IPR057326">
    <property type="entry name" value="KR_dom"/>
</dbReference>